<dbReference type="AlphaFoldDB" id="X1TQS1"/>
<proteinExistence type="predicted"/>
<gene>
    <name evidence="1" type="ORF">S12H4_45241</name>
</gene>
<comment type="caution">
    <text evidence="1">The sequence shown here is derived from an EMBL/GenBank/DDBJ whole genome shotgun (WGS) entry which is preliminary data.</text>
</comment>
<sequence>ERRKTCEVAGCNDSARYGIFWLRLSGKKLWLYVCRLHERVIGNENMCRAGGRYERVSI</sequence>
<feature type="non-terminal residue" evidence="1">
    <location>
        <position position="1"/>
    </location>
</feature>
<name>X1TQS1_9ZZZZ</name>
<evidence type="ECO:0000313" key="1">
    <source>
        <dbReference type="EMBL" id="GAJ07594.1"/>
    </source>
</evidence>
<organism evidence="1">
    <name type="scientific">marine sediment metagenome</name>
    <dbReference type="NCBI Taxonomy" id="412755"/>
    <lineage>
        <taxon>unclassified sequences</taxon>
        <taxon>metagenomes</taxon>
        <taxon>ecological metagenomes</taxon>
    </lineage>
</organism>
<dbReference type="EMBL" id="BARW01027951">
    <property type="protein sequence ID" value="GAJ07594.1"/>
    <property type="molecule type" value="Genomic_DNA"/>
</dbReference>
<protein>
    <submittedName>
        <fullName evidence="1">Uncharacterized protein</fullName>
    </submittedName>
</protein>
<reference evidence="1" key="1">
    <citation type="journal article" date="2014" name="Front. Microbiol.">
        <title>High frequency of phylogenetically diverse reductive dehalogenase-homologous genes in deep subseafloor sedimentary metagenomes.</title>
        <authorList>
            <person name="Kawai M."/>
            <person name="Futagami T."/>
            <person name="Toyoda A."/>
            <person name="Takaki Y."/>
            <person name="Nishi S."/>
            <person name="Hori S."/>
            <person name="Arai W."/>
            <person name="Tsubouchi T."/>
            <person name="Morono Y."/>
            <person name="Uchiyama I."/>
            <person name="Ito T."/>
            <person name="Fujiyama A."/>
            <person name="Inagaki F."/>
            <person name="Takami H."/>
        </authorList>
    </citation>
    <scope>NUCLEOTIDE SEQUENCE</scope>
    <source>
        <strain evidence="1">Expedition CK06-06</strain>
    </source>
</reference>
<accession>X1TQS1</accession>